<dbReference type="Gene3D" id="3.40.630.30">
    <property type="match status" value="1"/>
</dbReference>
<dbReference type="InterPro" id="IPR000182">
    <property type="entry name" value="GNAT_dom"/>
</dbReference>
<dbReference type="PROSITE" id="PS51186">
    <property type="entry name" value="GNAT"/>
    <property type="match status" value="1"/>
</dbReference>
<feature type="domain" description="N-acetyltransferase" evidence="1">
    <location>
        <begin position="45"/>
        <end position="188"/>
    </location>
</feature>
<dbReference type="PANTHER" id="PTHR43072">
    <property type="entry name" value="N-ACETYLTRANSFERASE"/>
    <property type="match status" value="1"/>
</dbReference>
<gene>
    <name evidence="2" type="ORF">ENS64_10860</name>
</gene>
<dbReference type="Pfam" id="PF00583">
    <property type="entry name" value="Acetyltransf_1"/>
    <property type="match status" value="1"/>
</dbReference>
<evidence type="ECO:0000313" key="2">
    <source>
        <dbReference type="EMBL" id="HGT39744.1"/>
    </source>
</evidence>
<protein>
    <submittedName>
        <fullName evidence="2">GNAT family N-acetyltransferase</fullName>
    </submittedName>
</protein>
<dbReference type="EMBL" id="DSVQ01000015">
    <property type="protein sequence ID" value="HGT39744.1"/>
    <property type="molecule type" value="Genomic_DNA"/>
</dbReference>
<dbReference type="InterPro" id="IPR016181">
    <property type="entry name" value="Acyl_CoA_acyltransferase"/>
</dbReference>
<reference evidence="2" key="1">
    <citation type="journal article" date="2020" name="mSystems">
        <title>Genome- and Community-Level Interaction Insights into Carbon Utilization and Element Cycling Functions of Hydrothermarchaeota in Hydrothermal Sediment.</title>
        <authorList>
            <person name="Zhou Z."/>
            <person name="Liu Y."/>
            <person name="Xu W."/>
            <person name="Pan J."/>
            <person name="Luo Z.H."/>
            <person name="Li M."/>
        </authorList>
    </citation>
    <scope>NUCLEOTIDE SEQUENCE [LARGE SCALE GENOMIC DNA]</scope>
    <source>
        <strain evidence="2">SpSt-508</strain>
    </source>
</reference>
<accession>A0A7C4QPQ7</accession>
<dbReference type="CDD" id="cd04301">
    <property type="entry name" value="NAT_SF"/>
    <property type="match status" value="1"/>
</dbReference>
<comment type="caution">
    <text evidence="2">The sequence shown here is derived from an EMBL/GenBank/DDBJ whole genome shotgun (WGS) entry which is preliminary data.</text>
</comment>
<dbReference type="GO" id="GO:0016747">
    <property type="term" value="F:acyltransferase activity, transferring groups other than amino-acyl groups"/>
    <property type="evidence" value="ECO:0007669"/>
    <property type="project" value="InterPro"/>
</dbReference>
<dbReference type="SUPFAM" id="SSF55729">
    <property type="entry name" value="Acyl-CoA N-acyltransferases (Nat)"/>
    <property type="match status" value="1"/>
</dbReference>
<keyword evidence="2" id="KW-0808">Transferase</keyword>
<evidence type="ECO:0000259" key="1">
    <source>
        <dbReference type="PROSITE" id="PS51186"/>
    </source>
</evidence>
<sequence length="188" mass="20976">MTTHYYQRFRMEYDLTQGVLPEAVLPEGYVWVVWRPGLEDRHALVKFQSFRDEIDASVFESLSDYRGCLYLMKEIARQPGFVPQATWLIAATQAAGPSEFDCGTIQGVMTSRQGGAIQNVGVVPAHRGMGLGRALVLKALAGFQAVGAQRVSLEVTAPNVAAVALYRQLGFRHVRTMYRPVIWDELEV</sequence>
<proteinExistence type="predicted"/>
<dbReference type="AlphaFoldDB" id="A0A7C4QPQ7"/>
<organism evidence="2">
    <name type="scientific">Schlesneria paludicola</name>
    <dbReference type="NCBI Taxonomy" id="360056"/>
    <lineage>
        <taxon>Bacteria</taxon>
        <taxon>Pseudomonadati</taxon>
        <taxon>Planctomycetota</taxon>
        <taxon>Planctomycetia</taxon>
        <taxon>Planctomycetales</taxon>
        <taxon>Planctomycetaceae</taxon>
        <taxon>Schlesneria</taxon>
    </lineage>
</organism>
<name>A0A7C4QPQ7_9PLAN</name>